<keyword evidence="3 7" id="KW-1133">Transmembrane helix</keyword>
<dbReference type="Proteomes" id="UP000244855">
    <property type="component" value="Unassembled WGS sequence"/>
</dbReference>
<feature type="compositionally biased region" description="Polar residues" evidence="6">
    <location>
        <begin position="284"/>
        <end position="296"/>
    </location>
</feature>
<reference evidence="9 10" key="1">
    <citation type="journal article" date="2018" name="Sci. Rep.">
        <title>Comparative genomics provides insights into the lifestyle and reveals functional heterogeneity of dark septate endophytic fungi.</title>
        <authorList>
            <person name="Knapp D.G."/>
            <person name="Nemeth J.B."/>
            <person name="Barry K."/>
            <person name="Hainaut M."/>
            <person name="Henrissat B."/>
            <person name="Johnson J."/>
            <person name="Kuo A."/>
            <person name="Lim J.H.P."/>
            <person name="Lipzen A."/>
            <person name="Nolan M."/>
            <person name="Ohm R.A."/>
            <person name="Tamas L."/>
            <person name="Grigoriev I.V."/>
            <person name="Spatafora J.W."/>
            <person name="Nagy L.G."/>
            <person name="Kovacs G.M."/>
        </authorList>
    </citation>
    <scope>NUCLEOTIDE SEQUENCE [LARGE SCALE GENOMIC DNA]</scope>
    <source>
        <strain evidence="9 10">DSE2036</strain>
    </source>
</reference>
<feature type="transmembrane region" description="Helical" evidence="7">
    <location>
        <begin position="57"/>
        <end position="77"/>
    </location>
</feature>
<evidence type="ECO:0000313" key="9">
    <source>
        <dbReference type="EMBL" id="PVI02403.1"/>
    </source>
</evidence>
<evidence type="ECO:0000256" key="1">
    <source>
        <dbReference type="ARBA" id="ARBA00004141"/>
    </source>
</evidence>
<evidence type="ECO:0000256" key="6">
    <source>
        <dbReference type="SAM" id="MobiDB-lite"/>
    </source>
</evidence>
<proteinExistence type="inferred from homology"/>
<protein>
    <recommendedName>
        <fullName evidence="8">Rhodopsin domain-containing protein</fullName>
    </recommendedName>
</protein>
<keyword evidence="10" id="KW-1185">Reference proteome</keyword>
<dbReference type="InterPro" id="IPR052337">
    <property type="entry name" value="SAT4-like"/>
</dbReference>
<evidence type="ECO:0000256" key="5">
    <source>
        <dbReference type="ARBA" id="ARBA00038359"/>
    </source>
</evidence>
<dbReference type="InterPro" id="IPR049326">
    <property type="entry name" value="Rhodopsin_dom_fungi"/>
</dbReference>
<organism evidence="9 10">
    <name type="scientific">Periconia macrospinosa</name>
    <dbReference type="NCBI Taxonomy" id="97972"/>
    <lineage>
        <taxon>Eukaryota</taxon>
        <taxon>Fungi</taxon>
        <taxon>Dikarya</taxon>
        <taxon>Ascomycota</taxon>
        <taxon>Pezizomycotina</taxon>
        <taxon>Dothideomycetes</taxon>
        <taxon>Pleosporomycetidae</taxon>
        <taxon>Pleosporales</taxon>
        <taxon>Massarineae</taxon>
        <taxon>Periconiaceae</taxon>
        <taxon>Periconia</taxon>
    </lineage>
</organism>
<evidence type="ECO:0000256" key="4">
    <source>
        <dbReference type="ARBA" id="ARBA00023136"/>
    </source>
</evidence>
<feature type="transmembrane region" description="Helical" evidence="7">
    <location>
        <begin position="24"/>
        <end position="45"/>
    </location>
</feature>
<feature type="region of interest" description="Disordered" evidence="6">
    <location>
        <begin position="283"/>
        <end position="350"/>
    </location>
</feature>
<dbReference type="PANTHER" id="PTHR33048">
    <property type="entry name" value="PTH11-LIKE INTEGRAL MEMBRANE PROTEIN (AFU_ORTHOLOGUE AFUA_5G11245)"/>
    <property type="match status" value="1"/>
</dbReference>
<comment type="subcellular location">
    <subcellularLocation>
        <location evidence="1">Membrane</location>
        <topology evidence="1">Multi-pass membrane protein</topology>
    </subcellularLocation>
</comment>
<evidence type="ECO:0000313" key="10">
    <source>
        <dbReference type="Proteomes" id="UP000244855"/>
    </source>
</evidence>
<evidence type="ECO:0000256" key="7">
    <source>
        <dbReference type="SAM" id="Phobius"/>
    </source>
</evidence>
<dbReference type="AlphaFoldDB" id="A0A2V1DVN2"/>
<feature type="transmembrane region" description="Helical" evidence="7">
    <location>
        <begin position="134"/>
        <end position="154"/>
    </location>
</feature>
<evidence type="ECO:0000256" key="2">
    <source>
        <dbReference type="ARBA" id="ARBA00022692"/>
    </source>
</evidence>
<accession>A0A2V1DVN2</accession>
<comment type="similarity">
    <text evidence="5">Belongs to the SAT4 family.</text>
</comment>
<feature type="domain" description="Rhodopsin" evidence="8">
    <location>
        <begin position="41"/>
        <end position="274"/>
    </location>
</feature>
<evidence type="ECO:0000256" key="3">
    <source>
        <dbReference type="ARBA" id="ARBA00022989"/>
    </source>
</evidence>
<gene>
    <name evidence="9" type="ORF">DM02DRAFT_559798</name>
</gene>
<keyword evidence="4 7" id="KW-0472">Membrane</keyword>
<dbReference type="Pfam" id="PF20684">
    <property type="entry name" value="Fung_rhodopsin"/>
    <property type="match status" value="1"/>
</dbReference>
<feature type="transmembrane region" description="Helical" evidence="7">
    <location>
        <begin position="174"/>
        <end position="199"/>
    </location>
</feature>
<feature type="transmembrane region" description="Helical" evidence="7">
    <location>
        <begin position="97"/>
        <end position="122"/>
    </location>
</feature>
<dbReference type="PANTHER" id="PTHR33048:SF47">
    <property type="entry name" value="INTEGRAL MEMBRANE PROTEIN-RELATED"/>
    <property type="match status" value="1"/>
</dbReference>
<feature type="transmembrane region" description="Helical" evidence="7">
    <location>
        <begin position="211"/>
        <end position="234"/>
    </location>
</feature>
<keyword evidence="2 7" id="KW-0812">Transmembrane</keyword>
<dbReference type="GO" id="GO:0016020">
    <property type="term" value="C:membrane"/>
    <property type="evidence" value="ECO:0007669"/>
    <property type="project" value="UniProtKB-SubCell"/>
</dbReference>
<dbReference type="OrthoDB" id="3934549at2759"/>
<sequence length="361" mass="39701">MAAPSASDITYMMAHATEDRRPNFITANSICLALAVIAVALRFLSRSLARIPFQLDDWTIIIALAIHIVFCGTMLSLVHFGMGRHVIFLTDVKSFTIIALTAETAYNVAIMFTKVSILCLYYRLFPLAWFKKAVWALGIFVVAYSVPQMFGTIFQCVPISSKWDPTVAPKCIDYAKLIIVCGIINIVTDFLMLALPVPVLWSLHVSNHRKLVLSVMFLLGGFVCIISIVRLFYAQHVATVDPTWDLVWPATMSGIESASAIVAACIPTYRPLINKIRHGEAEENTVQRPTGVSTIGGSKKRFFSRSKPTKRTSGSEVSSGEYPLYDRLGKGNDNSASQGRTPVGPSPGEIHVKTVFHSNAV</sequence>
<dbReference type="EMBL" id="KZ805343">
    <property type="protein sequence ID" value="PVI02403.1"/>
    <property type="molecule type" value="Genomic_DNA"/>
</dbReference>
<feature type="compositionally biased region" description="Basic residues" evidence="6">
    <location>
        <begin position="298"/>
        <end position="310"/>
    </location>
</feature>
<name>A0A2V1DVN2_9PLEO</name>
<evidence type="ECO:0000259" key="8">
    <source>
        <dbReference type="Pfam" id="PF20684"/>
    </source>
</evidence>